<evidence type="ECO:0000313" key="1">
    <source>
        <dbReference type="EMBL" id="MCP2258767.1"/>
    </source>
</evidence>
<gene>
    <name evidence="1" type="ORF">LX15_002465</name>
</gene>
<dbReference type="InterPro" id="IPR039498">
    <property type="entry name" value="NTP_transf_5"/>
</dbReference>
<dbReference type="Gene3D" id="3.30.460.40">
    <property type="match status" value="1"/>
</dbReference>
<keyword evidence="2" id="KW-1185">Reference proteome</keyword>
<dbReference type="SUPFAM" id="SSF81301">
    <property type="entry name" value="Nucleotidyltransferase"/>
    <property type="match status" value="1"/>
</dbReference>
<organism evidence="1 2">
    <name type="scientific">Streptoalloteichus tenebrarius (strain ATCC 17920 / DSM 40477 / JCM 4838 / CBS 697.72 / NBRC 16177 / NCIMB 11028 / NRRL B-12390 / A12253. 1 / ISP 5477)</name>
    <name type="common">Streptomyces tenebrarius</name>
    <dbReference type="NCBI Taxonomy" id="1933"/>
    <lineage>
        <taxon>Bacteria</taxon>
        <taxon>Bacillati</taxon>
        <taxon>Actinomycetota</taxon>
        <taxon>Actinomycetes</taxon>
        <taxon>Pseudonocardiales</taxon>
        <taxon>Pseudonocardiaceae</taxon>
        <taxon>Streptoalloteichus</taxon>
    </lineage>
</organism>
<evidence type="ECO:0000313" key="2">
    <source>
        <dbReference type="Proteomes" id="UP001205311"/>
    </source>
</evidence>
<dbReference type="EMBL" id="JAMTCP010000011">
    <property type="protein sequence ID" value="MCP2258767.1"/>
    <property type="molecule type" value="Genomic_DNA"/>
</dbReference>
<dbReference type="InterPro" id="IPR043519">
    <property type="entry name" value="NT_sf"/>
</dbReference>
<accession>A0ABT1HTA8</accession>
<reference evidence="1 2" key="1">
    <citation type="submission" date="2022-06" db="EMBL/GenBank/DDBJ databases">
        <title>Genomic Encyclopedia of Archaeal and Bacterial Type Strains, Phase II (KMG-II): from individual species to whole genera.</title>
        <authorList>
            <person name="Goeker M."/>
        </authorList>
    </citation>
    <scope>NUCLEOTIDE SEQUENCE [LARGE SCALE GENOMIC DNA]</scope>
    <source>
        <strain evidence="1 2">DSM 40477</strain>
    </source>
</reference>
<comment type="caution">
    <text evidence="1">The sequence shown here is derived from an EMBL/GenBank/DDBJ whole genome shotgun (WGS) entry which is preliminary data.</text>
</comment>
<name>A0ABT1HTA8_STRSD</name>
<sequence length="188" mass="20623">MPEMDALLRTVTKVTAALRGRGIPFALTGGCAVFARGGPTSEHDVDVLVREQDVTHALHALVVVGMRAAKPPEDWLLKAYDGDRLVDLVFRSAGQPVTDEMLAGAEELRVGSMMVPVMPATFLVVDKLLVLDSHHCDFAELLPVVRLLREQVDWPRVRERTADSPYAQAFLFLAERLGIMPPNQDVAA</sequence>
<proteinExistence type="predicted"/>
<dbReference type="Proteomes" id="UP001205311">
    <property type="component" value="Unassembled WGS sequence"/>
</dbReference>
<dbReference type="Pfam" id="PF14907">
    <property type="entry name" value="NTP_transf_5"/>
    <property type="match status" value="1"/>
</dbReference>
<protein>
    <submittedName>
        <fullName evidence="1">Nucleotidyltransferase</fullName>
    </submittedName>
</protein>